<dbReference type="OrthoDB" id="3024231at2759"/>
<keyword evidence="3" id="KW-1185">Reference proteome</keyword>
<organism evidence="2 3">
    <name type="scientific">Phanerochaete carnosa (strain HHB-10118-sp)</name>
    <name type="common">White-rot fungus</name>
    <name type="synonym">Peniophora carnosa</name>
    <dbReference type="NCBI Taxonomy" id="650164"/>
    <lineage>
        <taxon>Eukaryota</taxon>
        <taxon>Fungi</taxon>
        <taxon>Dikarya</taxon>
        <taxon>Basidiomycota</taxon>
        <taxon>Agaricomycotina</taxon>
        <taxon>Agaricomycetes</taxon>
        <taxon>Polyporales</taxon>
        <taxon>Phanerochaetaceae</taxon>
        <taxon>Phanerochaete</taxon>
    </lineage>
</organism>
<protein>
    <recommendedName>
        <fullName evidence="4">Arrestin-like N-terminal domain-containing protein</fullName>
    </recommendedName>
</protein>
<evidence type="ECO:0000313" key="2">
    <source>
        <dbReference type="EMBL" id="EKM51751.1"/>
    </source>
</evidence>
<feature type="region of interest" description="Disordered" evidence="1">
    <location>
        <begin position="625"/>
        <end position="647"/>
    </location>
</feature>
<feature type="region of interest" description="Disordered" evidence="1">
    <location>
        <begin position="440"/>
        <end position="503"/>
    </location>
</feature>
<feature type="region of interest" description="Disordered" evidence="1">
    <location>
        <begin position="86"/>
        <end position="107"/>
    </location>
</feature>
<evidence type="ECO:0000256" key="1">
    <source>
        <dbReference type="SAM" id="MobiDB-lite"/>
    </source>
</evidence>
<evidence type="ECO:0008006" key="4">
    <source>
        <dbReference type="Google" id="ProtNLM"/>
    </source>
</evidence>
<proteinExistence type="predicted"/>
<evidence type="ECO:0000313" key="3">
    <source>
        <dbReference type="Proteomes" id="UP000008370"/>
    </source>
</evidence>
<feature type="region of interest" description="Disordered" evidence="1">
    <location>
        <begin position="539"/>
        <end position="562"/>
    </location>
</feature>
<dbReference type="GeneID" id="18919686"/>
<dbReference type="HOGENOM" id="CLU_033752_0_0_1"/>
<dbReference type="RefSeq" id="XP_007399262.1">
    <property type="nucleotide sequence ID" value="XM_007399200.1"/>
</dbReference>
<dbReference type="EMBL" id="JH930476">
    <property type="protein sequence ID" value="EKM51751.1"/>
    <property type="molecule type" value="Genomic_DNA"/>
</dbReference>
<sequence length="690" mass="76237">MSLLRNVLRKNSASTNDAPSGLSQNSKESLIASTLKKSADAISLKSAGGISVHSVRSIAESVSSFASGLLNGKRVPKRRRPDVSRLGLPKWYNKDPPGPEEMLGTEKVDPTSRPYSCTHAFPLKPVDAKDGDEPYCCLVLYSYADSSATHAKYYDGTVIRGELRLTLPKPDPISSLDIWVIGSTQSVFSVNDRPVVRYHVNLWNHKEATGPLSGKLPTNRTLIFQAVRIPRLSERRRAAEARLDSTFSSLMSPFPPADVRIAERHQNPSSSSVPTSCHSGCPSFRFSEVGAFSGEVKYYMGIDVKRSGMMSFDDAWKIPFFYYQLRQPTLREPTAFPFISDREDWPYNREEIGGWTITPFGGRGRFRDETVEIEGLLGVQAPEVYAPGQTLRWSVLLWSKNIPALEAISDPACNCIDVVLLRSTMYGRDVLQPKNAARRNRNLQRVSQGRVWKTDDGPPGDDVFPLLRGPPQTSGWANRGATAEKGDEGSRQVPKSPTITSPKRSRFQDVITAGDDEDEMRDQLVGIPEEHPAGVAETEVTEADAKRSPSPVSSVEDLPDFPDMAPQEATIRLDGDIRIPVNLGPSFRYMWMGREVTFTHPEYSHISPSAPGIYAETPIWLVTGMPKSFGGEQPDRSQPGNPQDESYLRDLPIVGDAIPLGTDPLYADLGKGAYSVQERPALEAQRVVTF</sequence>
<name>K5UPN2_PHACS</name>
<dbReference type="KEGG" id="pco:PHACADRAFT_31568"/>
<accession>K5UPN2</accession>
<dbReference type="InParanoid" id="K5UPN2"/>
<dbReference type="AlphaFoldDB" id="K5UPN2"/>
<feature type="compositionally biased region" description="Polar residues" evidence="1">
    <location>
        <begin position="9"/>
        <end position="26"/>
    </location>
</feature>
<reference evidence="2 3" key="1">
    <citation type="journal article" date="2012" name="BMC Genomics">
        <title>Comparative genomics of the white-rot fungi, Phanerochaete carnosa and P. chrysosporium, to elucidate the genetic basis of the distinct wood types they colonize.</title>
        <authorList>
            <person name="Suzuki H."/>
            <person name="MacDonald J."/>
            <person name="Syed K."/>
            <person name="Salamov A."/>
            <person name="Hori C."/>
            <person name="Aerts A."/>
            <person name="Henrissat B."/>
            <person name="Wiebenga A."/>
            <person name="vanKuyk P.A."/>
            <person name="Barry K."/>
            <person name="Lindquist E."/>
            <person name="LaButti K."/>
            <person name="Lapidus A."/>
            <person name="Lucas S."/>
            <person name="Coutinho P."/>
            <person name="Gong Y."/>
            <person name="Samejima M."/>
            <person name="Mahadevan R."/>
            <person name="Abou-Zaid M."/>
            <person name="de Vries R.P."/>
            <person name="Igarashi K."/>
            <person name="Yadav J.S."/>
            <person name="Grigoriev I.V."/>
            <person name="Master E.R."/>
        </authorList>
    </citation>
    <scope>NUCLEOTIDE SEQUENCE [LARGE SCALE GENOMIC DNA]</scope>
    <source>
        <strain evidence="2 3">HHB-10118-sp</strain>
    </source>
</reference>
<gene>
    <name evidence="2" type="ORF">PHACADRAFT_31568</name>
</gene>
<feature type="region of interest" description="Disordered" evidence="1">
    <location>
        <begin position="1"/>
        <end position="26"/>
    </location>
</feature>
<dbReference type="Proteomes" id="UP000008370">
    <property type="component" value="Unassembled WGS sequence"/>
</dbReference>
<feature type="compositionally biased region" description="Polar residues" evidence="1">
    <location>
        <begin position="493"/>
        <end position="502"/>
    </location>
</feature>